<feature type="region of interest" description="Disordered" evidence="2">
    <location>
        <begin position="127"/>
        <end position="159"/>
    </location>
</feature>
<dbReference type="InterPro" id="IPR003877">
    <property type="entry name" value="SPRY_dom"/>
</dbReference>
<evidence type="ECO:0000313" key="5">
    <source>
        <dbReference type="EMBL" id="KAF2713608.1"/>
    </source>
</evidence>
<accession>A0A6G1KL96</accession>
<feature type="compositionally biased region" description="Polar residues" evidence="2">
    <location>
        <begin position="33"/>
        <end position="45"/>
    </location>
</feature>
<dbReference type="Gene3D" id="2.60.120.920">
    <property type="match status" value="1"/>
</dbReference>
<dbReference type="AlphaFoldDB" id="A0A6G1KL96"/>
<dbReference type="CDD" id="cd12909">
    <property type="entry name" value="SPRY_RanBP9_10"/>
    <property type="match status" value="1"/>
</dbReference>
<dbReference type="SMART" id="SM00449">
    <property type="entry name" value="SPRY"/>
    <property type="match status" value="1"/>
</dbReference>
<evidence type="ECO:0000313" key="6">
    <source>
        <dbReference type="Proteomes" id="UP000799428"/>
    </source>
</evidence>
<dbReference type="InterPro" id="IPR050618">
    <property type="entry name" value="Ubq-SigPath_Reg"/>
</dbReference>
<evidence type="ECO:0000259" key="4">
    <source>
        <dbReference type="PROSITE" id="PS50897"/>
    </source>
</evidence>
<dbReference type="InterPro" id="IPR035782">
    <property type="entry name" value="SPRY_RanBP9/10"/>
</dbReference>
<comment type="function">
    <text evidence="1">Involved in the proteasome-dependent degradation of fructose-1,6-bisphosphatase.</text>
</comment>
<dbReference type="InterPro" id="IPR013320">
    <property type="entry name" value="ConA-like_dom_sf"/>
</dbReference>
<dbReference type="InterPro" id="IPR006594">
    <property type="entry name" value="LisH"/>
</dbReference>
<feature type="region of interest" description="Disordered" evidence="2">
    <location>
        <begin position="498"/>
        <end position="519"/>
    </location>
</feature>
<dbReference type="InterPro" id="IPR013144">
    <property type="entry name" value="CRA_dom"/>
</dbReference>
<dbReference type="SMART" id="SM00668">
    <property type="entry name" value="CTLH"/>
    <property type="match status" value="1"/>
</dbReference>
<dbReference type="PANTHER" id="PTHR12864">
    <property type="entry name" value="RAN BINDING PROTEIN 9-RELATED"/>
    <property type="match status" value="1"/>
</dbReference>
<dbReference type="Pfam" id="PF00622">
    <property type="entry name" value="SPRY"/>
    <property type="match status" value="1"/>
</dbReference>
<evidence type="ECO:0000256" key="2">
    <source>
        <dbReference type="SAM" id="MobiDB-lite"/>
    </source>
</evidence>
<dbReference type="InterPro" id="IPR006595">
    <property type="entry name" value="CTLH_C"/>
</dbReference>
<dbReference type="InterPro" id="IPR043136">
    <property type="entry name" value="B30.2/SPRY_sf"/>
</dbReference>
<sequence>MFRRSSYASVAAGNSGQPPQTAPTRSGAFSHLVGSNPSSGAQANYPSTSHSRPHPRSVDIDGHNNMSTSWGRNGPLPSYTSQFGYLNGYGGGIPDGPLPSFFVPSYLRGSKHAEKLEEVHNARVAAHRDREYRSTHSSNTGSLSTSSSSVNLHKGAPSHRGLTHDIVERAPVYVEEPVVPWPTKWNDMDKYAQMEIDEGGRQAKYGGTPKPHDEAASVRADHPMPRQCGIYYYEITVVSKGKDGRMIGVGFCGPKVVLSRIPGWEPESYAYHGDDGQLFSNATTGKPYGPKFGTLDVIGCGINFRTGTAFFTKNGHYIGTAFKDIKNNQVYYPTVGMKRPGETLRANFGQEPFAFDIDKMVQAEKASIQAEIARAKSPHQDKIDETDFIQGFVRQYLTHDGYVDTARAFKEEVIEEVKALAADGDEEPSYVEAEEDLDAINRQKIRAAIVGGDIDKALKHTSAYYPSVLRDNENIYFKLRCRKFIEMIRRCSELTVQYRTTPSKRSTTSTSNNRNSTATDEYDFEMELDEQLGVHNNGASWGDGADLHADEDDDIEDKEAKLSQLMTETLEYGMELKSEFSNDPRREVKRALEDTFALIAYENVRESSLAPLLDTAGRTPVAEELNSAILVSLGKSSSAALERLVQQTEALVNELGDDGGPGAFINVRRDFLM</sequence>
<dbReference type="Proteomes" id="UP000799428">
    <property type="component" value="Unassembled WGS sequence"/>
</dbReference>
<feature type="compositionally biased region" description="Polar residues" evidence="2">
    <location>
        <begin position="1"/>
        <end position="24"/>
    </location>
</feature>
<proteinExistence type="predicted"/>
<dbReference type="InterPro" id="IPR001870">
    <property type="entry name" value="B30.2/SPRY"/>
</dbReference>
<dbReference type="OrthoDB" id="25503at2759"/>
<dbReference type="PROSITE" id="PS50896">
    <property type="entry name" value="LISH"/>
    <property type="match status" value="1"/>
</dbReference>
<dbReference type="SUPFAM" id="SSF49899">
    <property type="entry name" value="Concanavalin A-like lectins/glucanases"/>
    <property type="match status" value="1"/>
</dbReference>
<dbReference type="PROSITE" id="PS50188">
    <property type="entry name" value="B302_SPRY"/>
    <property type="match status" value="1"/>
</dbReference>
<organism evidence="5 6">
    <name type="scientific">Pleomassaria siparia CBS 279.74</name>
    <dbReference type="NCBI Taxonomy" id="1314801"/>
    <lineage>
        <taxon>Eukaryota</taxon>
        <taxon>Fungi</taxon>
        <taxon>Dikarya</taxon>
        <taxon>Ascomycota</taxon>
        <taxon>Pezizomycotina</taxon>
        <taxon>Dothideomycetes</taxon>
        <taxon>Pleosporomycetidae</taxon>
        <taxon>Pleosporales</taxon>
        <taxon>Pleomassariaceae</taxon>
        <taxon>Pleomassaria</taxon>
    </lineage>
</organism>
<reference evidence="5" key="1">
    <citation type="journal article" date="2020" name="Stud. Mycol.">
        <title>101 Dothideomycetes genomes: a test case for predicting lifestyles and emergence of pathogens.</title>
        <authorList>
            <person name="Haridas S."/>
            <person name="Albert R."/>
            <person name="Binder M."/>
            <person name="Bloem J."/>
            <person name="Labutti K."/>
            <person name="Salamov A."/>
            <person name="Andreopoulos B."/>
            <person name="Baker S."/>
            <person name="Barry K."/>
            <person name="Bills G."/>
            <person name="Bluhm B."/>
            <person name="Cannon C."/>
            <person name="Castanera R."/>
            <person name="Culley D."/>
            <person name="Daum C."/>
            <person name="Ezra D."/>
            <person name="Gonzalez J."/>
            <person name="Henrissat B."/>
            <person name="Kuo A."/>
            <person name="Liang C."/>
            <person name="Lipzen A."/>
            <person name="Lutzoni F."/>
            <person name="Magnuson J."/>
            <person name="Mondo S."/>
            <person name="Nolan M."/>
            <person name="Ohm R."/>
            <person name="Pangilinan J."/>
            <person name="Park H.-J."/>
            <person name="Ramirez L."/>
            <person name="Alfaro M."/>
            <person name="Sun H."/>
            <person name="Tritt A."/>
            <person name="Yoshinaga Y."/>
            <person name="Zwiers L.-H."/>
            <person name="Turgeon B."/>
            <person name="Goodwin S."/>
            <person name="Spatafora J."/>
            <person name="Crous P."/>
            <person name="Grigoriev I."/>
        </authorList>
    </citation>
    <scope>NUCLEOTIDE SEQUENCE</scope>
    <source>
        <strain evidence="5">CBS 279.74</strain>
    </source>
</reference>
<feature type="domain" description="CTLH" evidence="4">
    <location>
        <begin position="438"/>
        <end position="495"/>
    </location>
</feature>
<feature type="compositionally biased region" description="Low complexity" evidence="2">
    <location>
        <begin position="499"/>
        <end position="519"/>
    </location>
</feature>
<dbReference type="InterPro" id="IPR024964">
    <property type="entry name" value="CTLH/CRA"/>
</dbReference>
<protein>
    <submittedName>
        <fullName evidence="5">Ran-binding protein</fullName>
    </submittedName>
</protein>
<dbReference type="PROSITE" id="PS50897">
    <property type="entry name" value="CTLH"/>
    <property type="match status" value="1"/>
</dbReference>
<dbReference type="EMBL" id="MU005765">
    <property type="protein sequence ID" value="KAF2713608.1"/>
    <property type="molecule type" value="Genomic_DNA"/>
</dbReference>
<gene>
    <name evidence="5" type="ORF">K504DRAFT_370130</name>
</gene>
<evidence type="ECO:0000256" key="1">
    <source>
        <dbReference type="ARBA" id="ARBA00002343"/>
    </source>
</evidence>
<evidence type="ECO:0000259" key="3">
    <source>
        <dbReference type="PROSITE" id="PS50188"/>
    </source>
</evidence>
<keyword evidence="6" id="KW-1185">Reference proteome</keyword>
<feature type="region of interest" description="Disordered" evidence="2">
    <location>
        <begin position="1"/>
        <end position="74"/>
    </location>
</feature>
<dbReference type="Pfam" id="PF10607">
    <property type="entry name" value="CTLH"/>
    <property type="match status" value="1"/>
</dbReference>
<feature type="compositionally biased region" description="Low complexity" evidence="2">
    <location>
        <begin position="135"/>
        <end position="149"/>
    </location>
</feature>
<dbReference type="SMART" id="SM00757">
    <property type="entry name" value="CRA"/>
    <property type="match status" value="1"/>
</dbReference>
<feature type="domain" description="B30.2/SPRY" evidence="3">
    <location>
        <begin position="163"/>
        <end position="353"/>
    </location>
</feature>
<name>A0A6G1KL96_9PLEO</name>